<evidence type="ECO:0000256" key="1">
    <source>
        <dbReference type="ARBA" id="ARBA00023125"/>
    </source>
</evidence>
<dbReference type="InterPro" id="IPR041586">
    <property type="entry name" value="PsrA_TetR_C"/>
</dbReference>
<evidence type="ECO:0000313" key="6">
    <source>
        <dbReference type="Proteomes" id="UP000477911"/>
    </source>
</evidence>
<dbReference type="SUPFAM" id="SSF46689">
    <property type="entry name" value="Homeodomain-like"/>
    <property type="match status" value="1"/>
</dbReference>
<sequence length="352" mass="38348">MRIVSRPAALIMGAPRAPLPRARPRPARSTLRRDRALAPLRISVMSLLPEAAGPTSRTLVASCGLSFPLWLLIYITNQIKIKSLIPTAGIDAFDTCSQDNRGRRTMREEGATRANGDRTKKKILDAAEDLFGARGMDSVSLRDITDRAEVTLALASYHFRTKDRLFEAVVARRADVLCALRRTGLEALPPDAPPQAILDAFMRPLFEQITLNEDPGWAAYMRVLARMGEDDRWLDLLGEHFDALAREFIARLRQALPDAPEDALARAFTMTLHLMLTTVSRHRRLDQITGGRAAAGDLQRAYDSLLAYAAAGITAASDPRRSPAAPLRSADLPARSSSADASVPVAAPGPAA</sequence>
<dbReference type="SUPFAM" id="SSF48498">
    <property type="entry name" value="Tetracyclin repressor-like, C-terminal domain"/>
    <property type="match status" value="1"/>
</dbReference>
<proteinExistence type="predicted"/>
<dbReference type="Gene3D" id="1.10.357.10">
    <property type="entry name" value="Tetracycline Repressor, domain 2"/>
    <property type="match status" value="1"/>
</dbReference>
<dbReference type="InterPro" id="IPR050109">
    <property type="entry name" value="HTH-type_TetR-like_transc_reg"/>
</dbReference>
<feature type="region of interest" description="Disordered" evidence="3">
    <location>
        <begin position="316"/>
        <end position="352"/>
    </location>
</feature>
<dbReference type="Pfam" id="PF00440">
    <property type="entry name" value="TetR_N"/>
    <property type="match status" value="1"/>
</dbReference>
<dbReference type="AlphaFoldDB" id="A0A6L7GBA4"/>
<accession>A0A6L7GBA4</accession>
<feature type="domain" description="HTH tetR-type" evidence="4">
    <location>
        <begin position="117"/>
        <end position="177"/>
    </location>
</feature>
<name>A0A6L7GBA4_9RHOB</name>
<comment type="caution">
    <text evidence="5">The sequence shown here is derived from an EMBL/GenBank/DDBJ whole genome shotgun (WGS) entry which is preliminary data.</text>
</comment>
<dbReference type="InterPro" id="IPR023772">
    <property type="entry name" value="DNA-bd_HTH_TetR-type_CS"/>
</dbReference>
<dbReference type="PROSITE" id="PS50977">
    <property type="entry name" value="HTH_TETR_2"/>
    <property type="match status" value="1"/>
</dbReference>
<dbReference type="PRINTS" id="PR00455">
    <property type="entry name" value="HTHTETR"/>
</dbReference>
<dbReference type="InterPro" id="IPR001647">
    <property type="entry name" value="HTH_TetR"/>
</dbReference>
<evidence type="ECO:0000256" key="2">
    <source>
        <dbReference type="PROSITE-ProRule" id="PRU00335"/>
    </source>
</evidence>
<dbReference type="GO" id="GO:0003700">
    <property type="term" value="F:DNA-binding transcription factor activity"/>
    <property type="evidence" value="ECO:0007669"/>
    <property type="project" value="TreeGrafter"/>
</dbReference>
<dbReference type="EMBL" id="WUMU01000039">
    <property type="protein sequence ID" value="MXN20962.1"/>
    <property type="molecule type" value="Genomic_DNA"/>
</dbReference>
<dbReference type="Pfam" id="PF17939">
    <property type="entry name" value="TetR_C_30"/>
    <property type="match status" value="1"/>
</dbReference>
<keyword evidence="1 2" id="KW-0238">DNA-binding</keyword>
<evidence type="ECO:0000313" key="5">
    <source>
        <dbReference type="EMBL" id="MXN20962.1"/>
    </source>
</evidence>
<reference evidence="5 6" key="1">
    <citation type="submission" date="2019-12" db="EMBL/GenBank/DDBJ databases">
        <authorList>
            <person name="Li M."/>
        </authorList>
    </citation>
    <scope>NUCLEOTIDE SEQUENCE [LARGE SCALE GENOMIC DNA]</scope>
    <source>
        <strain evidence="5 6">GBMRC 2024</strain>
    </source>
</reference>
<dbReference type="GO" id="GO:0000976">
    <property type="term" value="F:transcription cis-regulatory region binding"/>
    <property type="evidence" value="ECO:0007669"/>
    <property type="project" value="TreeGrafter"/>
</dbReference>
<protein>
    <submittedName>
        <fullName evidence="5">TetR family transcriptional regulator</fullName>
    </submittedName>
</protein>
<organism evidence="5 6">
    <name type="scientific">Pseudooceanicola albus</name>
    <dbReference type="NCBI Taxonomy" id="2692189"/>
    <lineage>
        <taxon>Bacteria</taxon>
        <taxon>Pseudomonadati</taxon>
        <taxon>Pseudomonadota</taxon>
        <taxon>Alphaproteobacteria</taxon>
        <taxon>Rhodobacterales</taxon>
        <taxon>Paracoccaceae</taxon>
        <taxon>Pseudooceanicola</taxon>
    </lineage>
</organism>
<dbReference type="PROSITE" id="PS01081">
    <property type="entry name" value="HTH_TETR_1"/>
    <property type="match status" value="1"/>
</dbReference>
<dbReference type="InterPro" id="IPR036271">
    <property type="entry name" value="Tet_transcr_reg_TetR-rel_C_sf"/>
</dbReference>
<keyword evidence="6" id="KW-1185">Reference proteome</keyword>
<evidence type="ECO:0000256" key="3">
    <source>
        <dbReference type="SAM" id="MobiDB-lite"/>
    </source>
</evidence>
<dbReference type="InterPro" id="IPR009057">
    <property type="entry name" value="Homeodomain-like_sf"/>
</dbReference>
<dbReference type="PANTHER" id="PTHR30055">
    <property type="entry name" value="HTH-TYPE TRANSCRIPTIONAL REGULATOR RUTR"/>
    <property type="match status" value="1"/>
</dbReference>
<dbReference type="PANTHER" id="PTHR30055:SF235">
    <property type="entry name" value="TRANSCRIPTIONAL REGULATORY PROTEIN"/>
    <property type="match status" value="1"/>
</dbReference>
<feature type="DNA-binding region" description="H-T-H motif" evidence="2">
    <location>
        <begin position="140"/>
        <end position="159"/>
    </location>
</feature>
<gene>
    <name evidence="5" type="ORF">GR170_24320</name>
</gene>
<dbReference type="Proteomes" id="UP000477911">
    <property type="component" value="Unassembled WGS sequence"/>
</dbReference>
<evidence type="ECO:0000259" key="4">
    <source>
        <dbReference type="PROSITE" id="PS50977"/>
    </source>
</evidence>